<dbReference type="PROSITE" id="PS01124">
    <property type="entry name" value="HTH_ARAC_FAMILY_2"/>
    <property type="match status" value="1"/>
</dbReference>
<dbReference type="SMART" id="SM00342">
    <property type="entry name" value="HTH_ARAC"/>
    <property type="match status" value="1"/>
</dbReference>
<keyword evidence="2" id="KW-0238">DNA-binding</keyword>
<evidence type="ECO:0000313" key="5">
    <source>
        <dbReference type="EMBL" id="GAA3953445.1"/>
    </source>
</evidence>
<reference evidence="6" key="1">
    <citation type="journal article" date="2019" name="Int. J. Syst. Evol. Microbiol.">
        <title>The Global Catalogue of Microorganisms (GCM) 10K type strain sequencing project: providing services to taxonomists for standard genome sequencing and annotation.</title>
        <authorList>
            <consortium name="The Broad Institute Genomics Platform"/>
            <consortium name="The Broad Institute Genome Sequencing Center for Infectious Disease"/>
            <person name="Wu L."/>
            <person name="Ma J."/>
        </authorList>
    </citation>
    <scope>NUCLEOTIDE SEQUENCE [LARGE SCALE GENOMIC DNA]</scope>
    <source>
        <strain evidence="6">JCM 16923</strain>
    </source>
</reference>
<evidence type="ECO:0000313" key="6">
    <source>
        <dbReference type="Proteomes" id="UP001418444"/>
    </source>
</evidence>
<dbReference type="Proteomes" id="UP001418444">
    <property type="component" value="Unassembled WGS sequence"/>
</dbReference>
<dbReference type="RefSeq" id="WP_344781153.1">
    <property type="nucleotide sequence ID" value="NZ_BAAAZW010000002.1"/>
</dbReference>
<evidence type="ECO:0000256" key="2">
    <source>
        <dbReference type="ARBA" id="ARBA00023125"/>
    </source>
</evidence>
<dbReference type="PANTHER" id="PTHR46796">
    <property type="entry name" value="HTH-TYPE TRANSCRIPTIONAL ACTIVATOR RHAS-RELATED"/>
    <property type="match status" value="1"/>
</dbReference>
<dbReference type="Pfam" id="PF14525">
    <property type="entry name" value="AraC_binding_2"/>
    <property type="match status" value="1"/>
</dbReference>
<evidence type="ECO:0000256" key="1">
    <source>
        <dbReference type="ARBA" id="ARBA00023015"/>
    </source>
</evidence>
<dbReference type="Gene3D" id="1.10.10.60">
    <property type="entry name" value="Homeodomain-like"/>
    <property type="match status" value="1"/>
</dbReference>
<keyword evidence="1" id="KW-0805">Transcription regulation</keyword>
<protein>
    <submittedName>
        <fullName evidence="5">AraC family transcriptional regulator</fullName>
    </submittedName>
</protein>
<dbReference type="Pfam" id="PF12833">
    <property type="entry name" value="HTH_18"/>
    <property type="match status" value="1"/>
</dbReference>
<dbReference type="InterPro" id="IPR050204">
    <property type="entry name" value="AraC_XylS_family_regulators"/>
</dbReference>
<dbReference type="InterPro" id="IPR035418">
    <property type="entry name" value="AraC-bd_2"/>
</dbReference>
<comment type="caution">
    <text evidence="5">The sequence shown here is derived from an EMBL/GenBank/DDBJ whole genome shotgun (WGS) entry which is preliminary data.</text>
</comment>
<accession>A0ABP7NT95</accession>
<dbReference type="InterPro" id="IPR018060">
    <property type="entry name" value="HTH_AraC"/>
</dbReference>
<dbReference type="PANTHER" id="PTHR46796:SF6">
    <property type="entry name" value="ARAC SUBFAMILY"/>
    <property type="match status" value="1"/>
</dbReference>
<evidence type="ECO:0000256" key="3">
    <source>
        <dbReference type="ARBA" id="ARBA00023163"/>
    </source>
</evidence>
<keyword evidence="3" id="KW-0804">Transcription</keyword>
<feature type="domain" description="HTH araC/xylS-type" evidence="4">
    <location>
        <begin position="209"/>
        <end position="296"/>
    </location>
</feature>
<dbReference type="EMBL" id="BAAAZW010000002">
    <property type="protein sequence ID" value="GAA3953445.1"/>
    <property type="molecule type" value="Genomic_DNA"/>
</dbReference>
<keyword evidence="6" id="KW-1185">Reference proteome</keyword>
<evidence type="ECO:0000259" key="4">
    <source>
        <dbReference type="PROSITE" id="PS01124"/>
    </source>
</evidence>
<gene>
    <name evidence="5" type="ORF">GCM10022231_09640</name>
</gene>
<organism evidence="5 6">
    <name type="scientific">Gordonia caeni</name>
    <dbReference type="NCBI Taxonomy" id="1007097"/>
    <lineage>
        <taxon>Bacteria</taxon>
        <taxon>Bacillati</taxon>
        <taxon>Actinomycetota</taxon>
        <taxon>Actinomycetes</taxon>
        <taxon>Mycobacteriales</taxon>
        <taxon>Gordoniaceae</taxon>
        <taxon>Gordonia</taxon>
    </lineage>
</organism>
<proteinExistence type="predicted"/>
<sequence length="307" mass="32870">MLSSRSPAYEVADYSTVRDSPEVRFEAWTDHVRENHGGLTLTADARPGFTGRTRVQRAADCQIVAFESDAITYRREAAAARRDGDDTIRVLLPNRGVLAVESGDAQAIIRPGQAIAVSMAASFAVAHRAGTQARVLSFPIAQWPRLPDPRAPHMIDLTGGPGAVVVGLVDDLLVHRRKLDAPPFLDSFELAVRLLARLATGGSRPGLFDLATELIGEYSDDPDLTPADLAGRLGWSLRALQSAARAHGTTPTAMIRSARIGAARTRLRDARWADRGVADIAHASGFGSLGAFYGAFATTGERPGDLR</sequence>
<name>A0ABP7NT95_9ACTN</name>